<dbReference type="Proteomes" id="UP000249057">
    <property type="component" value="Unassembled WGS sequence"/>
</dbReference>
<gene>
    <name evidence="1" type="ORF">BO95DRAFT_472475</name>
</gene>
<evidence type="ECO:0000313" key="2">
    <source>
        <dbReference type="Proteomes" id="UP000249057"/>
    </source>
</evidence>
<name>A0ACD1GDK0_9EURO</name>
<dbReference type="EMBL" id="KZ825331">
    <property type="protein sequence ID" value="RAH47253.1"/>
    <property type="molecule type" value="Genomic_DNA"/>
</dbReference>
<evidence type="ECO:0000313" key="1">
    <source>
        <dbReference type="EMBL" id="RAH47253.1"/>
    </source>
</evidence>
<reference evidence="1" key="1">
    <citation type="submission" date="2018-02" db="EMBL/GenBank/DDBJ databases">
        <title>The genomes of Aspergillus section Nigri reveals drivers in fungal speciation.</title>
        <authorList>
            <consortium name="DOE Joint Genome Institute"/>
            <person name="Vesth T.C."/>
            <person name="Nybo J."/>
            <person name="Theobald S."/>
            <person name="Brandl J."/>
            <person name="Frisvad J.C."/>
            <person name="Nielsen K.F."/>
            <person name="Lyhne E.K."/>
            <person name="Kogle M.E."/>
            <person name="Kuo A."/>
            <person name="Riley R."/>
            <person name="Clum A."/>
            <person name="Nolan M."/>
            <person name="Lipzen A."/>
            <person name="Salamov A."/>
            <person name="Henrissat B."/>
            <person name="Wiebenga A."/>
            <person name="De vries R.P."/>
            <person name="Grigoriev I.V."/>
            <person name="Mortensen U.H."/>
            <person name="Andersen M.R."/>
            <person name="Baker S.E."/>
        </authorList>
    </citation>
    <scope>NUCLEOTIDE SEQUENCE</scope>
    <source>
        <strain evidence="1">CBS 621.78</strain>
    </source>
</reference>
<proteinExistence type="predicted"/>
<keyword evidence="2" id="KW-1185">Reference proteome</keyword>
<accession>A0ACD1GDK0</accession>
<organism evidence="1 2">
    <name type="scientific">Aspergillus brunneoviolaceus CBS 621.78</name>
    <dbReference type="NCBI Taxonomy" id="1450534"/>
    <lineage>
        <taxon>Eukaryota</taxon>
        <taxon>Fungi</taxon>
        <taxon>Dikarya</taxon>
        <taxon>Ascomycota</taxon>
        <taxon>Pezizomycotina</taxon>
        <taxon>Eurotiomycetes</taxon>
        <taxon>Eurotiomycetidae</taxon>
        <taxon>Eurotiales</taxon>
        <taxon>Aspergillaceae</taxon>
        <taxon>Aspergillus</taxon>
        <taxon>Aspergillus subgen. Circumdati</taxon>
    </lineage>
</organism>
<protein>
    <submittedName>
        <fullName evidence="1">Ankyrin</fullName>
    </submittedName>
</protein>
<sequence length="698" mass="76838">MSIAKLPVELFEAIADLVDYESEINALARTNKDLREVLNRRLYKHNVRHGDSTALAWGIAHHSIETVKLILEAGASPHECDRRMDWRPMALAVYEGQEDIVRLLCEHGVDLRQVRDWVNPRHHDYSSSPAQTMSLLAIAAKRGHEPLVRMLMDYLPRKGDVDFPADGLRRTPLIGAAEMGHLSVVRCLVDAGANLEARDNDDQTPLVHAAKNGRHEVLEFLLSRGADPNVRSFNGATPPISEAAHHGHFDLPSLEETSHPLVCATRSRHPAIVDLLLAQPQSYAQLGTNLRAMLCVAAARGDLPAVQGFLANPGCHPNSVIQFVQGSLNGSLTALCLAADRGHTAVVQMLLERGALPSREAILWQEMSVVHDPEMIIRGPHVNQVVRQKALLQAIYGGFQPIVELLLEAGADPNDEDVFHGTGNPALIAAMPFQGIFQCLLDAGASPGRMNVEETTVVAAVLGSGRTALVQMLLDREFDLPLLMGRRTSFIHQAIGGGRAVFELLLQQQRWDDLLLPENLTSMACEEALSVAATTGRVEMVQFLIDQGFHARLPRPQQVDIFCVAARSMDRPDADPSAIVDLLLRYGEDINQKVGGFTALDRMALLRDLRCVRLLLRYGANPLPHSGTRRSPLLNASMTQSTEVIEALLQAIDANGTPSEVVRPYLEAAAEAARGMGYLQCEKTLRQWYYRRLYPDKS</sequence>